<gene>
    <name evidence="1" type="ORF">JD276_05685</name>
</gene>
<dbReference type="InterPro" id="IPR013785">
    <property type="entry name" value="Aldolase_TIM"/>
</dbReference>
<accession>A0A934Q6E2</accession>
<comment type="caution">
    <text evidence="1">The sequence shown here is derived from an EMBL/GenBank/DDBJ whole genome shotgun (WGS) entry which is preliminary data.</text>
</comment>
<dbReference type="AlphaFoldDB" id="A0A934Q6E2"/>
<dbReference type="Gene3D" id="3.20.20.70">
    <property type="entry name" value="Aldolase class I"/>
    <property type="match status" value="1"/>
</dbReference>
<protein>
    <submittedName>
        <fullName evidence="1">Aldolase</fullName>
    </submittedName>
</protein>
<dbReference type="PANTHER" id="PTHR47916">
    <property type="entry name" value="FRUCTOSE-BISPHOSPHATE ALDOLASE CLASS 1"/>
    <property type="match status" value="1"/>
</dbReference>
<name>A0A934Q6E2_9MICO</name>
<sequence>MAMYRLNRLFNPESGRALDVAIDHGFFGERSFLDGTENIARAISVLVDANPDAIQLTPGQGRLLQQMPGKAKPSLVMRTDIANVYGVPLDDHLYSHHFADAVEQAVRLDAVVVVANLMQLPNRPDVREANIKSIMALKKETERYQMPLMIEPLVMRDNSENGAYQVDGDVRKIETLVRQAVELGADLIKADFCDDATEYHRVIEMAGDVPVLVRGGGRASDRELLERTRIVLDQGAQGLVYGRNIVQHSDPAGITRALMAMLHQDADVETALAMIGGAE</sequence>
<dbReference type="SUPFAM" id="SSF51569">
    <property type="entry name" value="Aldolase"/>
    <property type="match status" value="1"/>
</dbReference>
<dbReference type="Proteomes" id="UP000608530">
    <property type="component" value="Unassembled WGS sequence"/>
</dbReference>
<dbReference type="InterPro" id="IPR050456">
    <property type="entry name" value="DeoC/FbaB_aldolase"/>
</dbReference>
<dbReference type="InterPro" id="IPR002915">
    <property type="entry name" value="DeoC/FbaB/LacD_aldolase"/>
</dbReference>
<dbReference type="PANTHER" id="PTHR47916:SF1">
    <property type="entry name" value="3-HYDROXY-5-PHOSPHONOOXYPENTANE-2,4-DIONE THIOLASE"/>
    <property type="match status" value="1"/>
</dbReference>
<dbReference type="GO" id="GO:0004332">
    <property type="term" value="F:fructose-bisphosphate aldolase activity"/>
    <property type="evidence" value="ECO:0007669"/>
    <property type="project" value="InterPro"/>
</dbReference>
<dbReference type="PIRSF" id="PIRSF038992">
    <property type="entry name" value="Aldolase_Ia"/>
    <property type="match status" value="1"/>
</dbReference>
<organism evidence="1 2">
    <name type="scientific">Leucobacter chromiisoli</name>
    <dbReference type="NCBI Taxonomy" id="2796471"/>
    <lineage>
        <taxon>Bacteria</taxon>
        <taxon>Bacillati</taxon>
        <taxon>Actinomycetota</taxon>
        <taxon>Actinomycetes</taxon>
        <taxon>Micrococcales</taxon>
        <taxon>Microbacteriaceae</taxon>
        <taxon>Leucobacter</taxon>
    </lineage>
</organism>
<dbReference type="Pfam" id="PF01791">
    <property type="entry name" value="DeoC"/>
    <property type="match status" value="1"/>
</dbReference>
<proteinExistence type="predicted"/>
<keyword evidence="2" id="KW-1185">Reference proteome</keyword>
<evidence type="ECO:0000313" key="2">
    <source>
        <dbReference type="Proteomes" id="UP000608530"/>
    </source>
</evidence>
<dbReference type="RefSeq" id="WP_200114715.1">
    <property type="nucleotide sequence ID" value="NZ_JAEHOH010000006.1"/>
</dbReference>
<dbReference type="EMBL" id="JAEHOH010000006">
    <property type="protein sequence ID" value="MBK0418523.1"/>
    <property type="molecule type" value="Genomic_DNA"/>
</dbReference>
<dbReference type="SMART" id="SM01133">
    <property type="entry name" value="DeoC"/>
    <property type="match status" value="1"/>
</dbReference>
<dbReference type="InterPro" id="IPR041720">
    <property type="entry name" value="FbaB-like"/>
</dbReference>
<evidence type="ECO:0000313" key="1">
    <source>
        <dbReference type="EMBL" id="MBK0418523.1"/>
    </source>
</evidence>
<reference evidence="1" key="1">
    <citation type="submission" date="2020-12" db="EMBL/GenBank/DDBJ databases">
        <title>Leucobacter sp. CAS1, isolated from Chromium sludge.</title>
        <authorList>
            <person name="Xu Z."/>
        </authorList>
    </citation>
    <scope>NUCLEOTIDE SEQUENCE</scope>
    <source>
        <strain evidence="1">CSA1</strain>
    </source>
</reference>